<evidence type="ECO:0000256" key="8">
    <source>
        <dbReference type="SAM" id="Phobius"/>
    </source>
</evidence>
<reference evidence="10" key="1">
    <citation type="submission" date="2017-04" db="EMBL/GenBank/DDBJ databases">
        <authorList>
            <person name="Varghese N."/>
            <person name="Submissions S."/>
        </authorList>
    </citation>
    <scope>NUCLEOTIDE SEQUENCE [LARGE SCALE GENOMIC DNA]</scope>
    <source>
        <strain evidence="10">DSM 9293</strain>
    </source>
</reference>
<proteinExistence type="predicted"/>
<feature type="transmembrane region" description="Helical" evidence="8">
    <location>
        <begin position="287"/>
        <end position="305"/>
    </location>
</feature>
<feature type="transmembrane region" description="Helical" evidence="8">
    <location>
        <begin position="27"/>
        <end position="47"/>
    </location>
</feature>
<feature type="transmembrane region" description="Helical" evidence="8">
    <location>
        <begin position="140"/>
        <end position="159"/>
    </location>
</feature>
<keyword evidence="10" id="KW-1185">Reference proteome</keyword>
<evidence type="ECO:0000256" key="1">
    <source>
        <dbReference type="ARBA" id="ARBA00004651"/>
    </source>
</evidence>
<evidence type="ECO:0000256" key="3">
    <source>
        <dbReference type="ARBA" id="ARBA00022475"/>
    </source>
</evidence>
<keyword evidence="5 8" id="KW-0812">Transmembrane</keyword>
<dbReference type="CDD" id="cd06579">
    <property type="entry name" value="TM_PBP1_transp_AraH_like"/>
    <property type="match status" value="1"/>
</dbReference>
<dbReference type="PANTHER" id="PTHR32196">
    <property type="entry name" value="ABC TRANSPORTER PERMEASE PROTEIN YPHD-RELATED-RELATED"/>
    <property type="match status" value="1"/>
</dbReference>
<comment type="subcellular location">
    <subcellularLocation>
        <location evidence="1">Cell membrane</location>
        <topology evidence="1">Multi-pass membrane protein</topology>
    </subcellularLocation>
</comment>
<dbReference type="AlphaFoldDB" id="A0A1W1WBX3"/>
<dbReference type="Proteomes" id="UP000192660">
    <property type="component" value="Unassembled WGS sequence"/>
</dbReference>
<dbReference type="InterPro" id="IPR001851">
    <property type="entry name" value="ABC_transp_permease"/>
</dbReference>
<keyword evidence="2" id="KW-0813">Transport</keyword>
<evidence type="ECO:0000313" key="10">
    <source>
        <dbReference type="Proteomes" id="UP000192660"/>
    </source>
</evidence>
<accession>A0A1W1WBX3</accession>
<keyword evidence="4" id="KW-0997">Cell inner membrane</keyword>
<dbReference type="PANTHER" id="PTHR32196:SF21">
    <property type="entry name" value="ABC TRANSPORTER PERMEASE PROTEIN YPHD-RELATED"/>
    <property type="match status" value="1"/>
</dbReference>
<dbReference type="GO" id="GO:0005886">
    <property type="term" value="C:plasma membrane"/>
    <property type="evidence" value="ECO:0007669"/>
    <property type="project" value="UniProtKB-SubCell"/>
</dbReference>
<feature type="transmembrane region" description="Helical" evidence="8">
    <location>
        <begin position="63"/>
        <end position="88"/>
    </location>
</feature>
<feature type="transmembrane region" description="Helical" evidence="8">
    <location>
        <begin position="179"/>
        <end position="201"/>
    </location>
</feature>
<name>A0A1W1WBX3_SULTA</name>
<evidence type="ECO:0000256" key="2">
    <source>
        <dbReference type="ARBA" id="ARBA00022448"/>
    </source>
</evidence>
<dbReference type="Pfam" id="PF02653">
    <property type="entry name" value="BPD_transp_2"/>
    <property type="match status" value="1"/>
</dbReference>
<gene>
    <name evidence="9" type="ORF">SAMN00768000_1266</name>
</gene>
<feature type="transmembrane region" description="Helical" evidence="8">
    <location>
        <begin position="311"/>
        <end position="327"/>
    </location>
</feature>
<sequence>MIASKDDEVRTVSNQLGSWRTKLGSSWMVGVLALLVAVFSIVAPGFLSQQNFRSTTMYASDTLLLAVSETFVILTGGIDLSVGAVLGLSGMVSSDLMQTMLMHGTNQGISMALGILAGLVVGFVVGLVNGLVITKLRVTSFIATLGTMGIATGLTFIITNGADVTNIPSAMNAIGSTYILGWFPVPFLVAVVLAVGASLVLTHTRFGVRTYAVGSNQEGTRVSGVNINKHLLKIYVISGVIAGLAGILVVARLMTGSPLEGANDELNAIAAVVIGGASLFGGRGKILGSFIGGLVIAVLVTGLVIAGVQPYWQQVAIGMVIILAVFIDQQQHRGRIY</sequence>
<feature type="transmembrane region" description="Helical" evidence="8">
    <location>
        <begin position="108"/>
        <end position="128"/>
    </location>
</feature>
<dbReference type="STRING" id="28034.BFX07_09835"/>
<dbReference type="GO" id="GO:0022857">
    <property type="term" value="F:transmembrane transporter activity"/>
    <property type="evidence" value="ECO:0007669"/>
    <property type="project" value="InterPro"/>
</dbReference>
<keyword evidence="6 8" id="KW-1133">Transmembrane helix</keyword>
<dbReference type="OrthoDB" id="9815820at2"/>
<evidence type="ECO:0000256" key="4">
    <source>
        <dbReference type="ARBA" id="ARBA00022519"/>
    </source>
</evidence>
<keyword evidence="7 8" id="KW-0472">Membrane</keyword>
<evidence type="ECO:0000313" key="9">
    <source>
        <dbReference type="EMBL" id="SMC03777.1"/>
    </source>
</evidence>
<feature type="transmembrane region" description="Helical" evidence="8">
    <location>
        <begin position="234"/>
        <end position="254"/>
    </location>
</feature>
<evidence type="ECO:0000256" key="5">
    <source>
        <dbReference type="ARBA" id="ARBA00022692"/>
    </source>
</evidence>
<keyword evidence="3" id="KW-1003">Cell membrane</keyword>
<feature type="transmembrane region" description="Helical" evidence="8">
    <location>
        <begin position="266"/>
        <end position="282"/>
    </location>
</feature>
<dbReference type="EMBL" id="FWWY01000001">
    <property type="protein sequence ID" value="SMC03777.1"/>
    <property type="molecule type" value="Genomic_DNA"/>
</dbReference>
<dbReference type="RefSeq" id="WP_037912259.1">
    <property type="nucleotide sequence ID" value="NZ_FWWY01000001.1"/>
</dbReference>
<protein>
    <submittedName>
        <fullName evidence="9">Monosaccharide ABC transporter membrane protein, CUT2 family</fullName>
    </submittedName>
</protein>
<evidence type="ECO:0000256" key="7">
    <source>
        <dbReference type="ARBA" id="ARBA00023136"/>
    </source>
</evidence>
<organism evidence="9 10">
    <name type="scientific">Sulfobacillus thermosulfidooxidans (strain DSM 9293 / VKM B-1269 / AT-1)</name>
    <dbReference type="NCBI Taxonomy" id="929705"/>
    <lineage>
        <taxon>Bacteria</taxon>
        <taxon>Bacillati</taxon>
        <taxon>Bacillota</taxon>
        <taxon>Clostridia</taxon>
        <taxon>Eubacteriales</taxon>
        <taxon>Clostridiales Family XVII. Incertae Sedis</taxon>
        <taxon>Sulfobacillus</taxon>
    </lineage>
</organism>
<evidence type="ECO:0000256" key="6">
    <source>
        <dbReference type="ARBA" id="ARBA00022989"/>
    </source>
</evidence>